<comment type="caution">
    <text evidence="1">The sequence shown here is derived from an EMBL/GenBank/DDBJ whole genome shotgun (WGS) entry which is preliminary data.</text>
</comment>
<evidence type="ECO:0000313" key="1">
    <source>
        <dbReference type="EMBL" id="KAJ3472647.1"/>
    </source>
</evidence>
<keyword evidence="2" id="KW-1185">Reference proteome</keyword>
<reference evidence="1" key="1">
    <citation type="submission" date="2022-07" db="EMBL/GenBank/DDBJ databases">
        <title>Genome Sequence of Lecanicillium saksenae.</title>
        <authorList>
            <person name="Buettner E."/>
        </authorList>
    </citation>
    <scope>NUCLEOTIDE SEQUENCE</scope>
    <source>
        <strain evidence="1">VT-O1</strain>
    </source>
</reference>
<accession>A0ACC1QF30</accession>
<name>A0ACC1QF30_9HYPO</name>
<dbReference type="Proteomes" id="UP001148737">
    <property type="component" value="Unassembled WGS sequence"/>
</dbReference>
<protein>
    <submittedName>
        <fullName evidence="1">Uncharacterized protein</fullName>
    </submittedName>
</protein>
<proteinExistence type="predicted"/>
<organism evidence="1 2">
    <name type="scientific">Lecanicillium saksenae</name>
    <dbReference type="NCBI Taxonomy" id="468837"/>
    <lineage>
        <taxon>Eukaryota</taxon>
        <taxon>Fungi</taxon>
        <taxon>Dikarya</taxon>
        <taxon>Ascomycota</taxon>
        <taxon>Pezizomycotina</taxon>
        <taxon>Sordariomycetes</taxon>
        <taxon>Hypocreomycetidae</taxon>
        <taxon>Hypocreales</taxon>
        <taxon>Cordycipitaceae</taxon>
        <taxon>Lecanicillium</taxon>
    </lineage>
</organism>
<sequence length="389" mass="43838">MARLRRRESCPTPATTLPEHVHKDTYSAPATPAEVGGRAPLPISTWTAEWLAALLPTESAGDESFGDDAFGVDSVLQSVTSSAYAHTYECGRRYPSFNDNRYPIPNDDLEQSREDLQHSMLMELMDGELFFSPIGTYPQQIVDIGTGTGKYFQSIQSWHFKLIIIGDAYPSASVLGVDLSPIQPSWVPPNVEFIIDDCERDWLIDKVDLAHFRFMAMILPNTPLVMKRAFQALRPGGWIEFQELHCIPFCDNQTMDADDPFKVLYELAGQAYSKLGLSMSLPAELEPMLLATGFENIHRRVIKVPIGSWAEEETLRLVGMYQKRVIIDFISTFAGRPFQALGISEQEAQVRLALARQALEEPHVHRYFNYHFWYAQKPVDAVETGDTGD</sequence>
<evidence type="ECO:0000313" key="2">
    <source>
        <dbReference type="Proteomes" id="UP001148737"/>
    </source>
</evidence>
<dbReference type="EMBL" id="JANAKD010002960">
    <property type="protein sequence ID" value="KAJ3472647.1"/>
    <property type="molecule type" value="Genomic_DNA"/>
</dbReference>
<gene>
    <name evidence="1" type="ORF">NLG97_g10820</name>
</gene>